<dbReference type="STRING" id="1386089.N865_14715"/>
<keyword evidence="4" id="KW-1185">Reference proteome</keyword>
<evidence type="ECO:0000313" key="4">
    <source>
        <dbReference type="Proteomes" id="UP000019489"/>
    </source>
</evidence>
<dbReference type="EMBL" id="AWSA01000040">
    <property type="protein sequence ID" value="EWT00524.1"/>
    <property type="molecule type" value="Genomic_DNA"/>
</dbReference>
<dbReference type="Proteomes" id="UP000019489">
    <property type="component" value="Unassembled WGS sequence"/>
</dbReference>
<gene>
    <name evidence="3" type="ORF">N865_14715</name>
</gene>
<sequence>MDPRLQALAGEQQGVLAAREAHARGLTDADLRAALRAGDLVRVRRGAYVVGSRWADADPWRRFRLSALAVARSRPGDALSHHAALAVHGLPLWGHDPGRIDLVSGVRQGVRRSGLWVHPSRNEDRCVVDGVEVVSVSRAVVRTALTMGRDCAVVAGDAALHRGLVTRAQLIDEVAMVTPHEGRGRALEAVLHMDESSESVGESRTRLVLDDLGLAYETQVVIRDRYGFFVARVDFLVQGVVVEFDGRVKYERVPDDAERAGQTPLDPGQVLWAEKQREDRIRRLGQAVERVIWGELERPGLIGARIRQAAAQAPTPAATHRAAANVDGYTRRA</sequence>
<dbReference type="Pfam" id="PF13338">
    <property type="entry name" value="AbiEi_4"/>
    <property type="match status" value="1"/>
</dbReference>
<evidence type="ECO:0000259" key="2">
    <source>
        <dbReference type="Pfam" id="PF13338"/>
    </source>
</evidence>
<dbReference type="OrthoDB" id="5517693at2"/>
<protein>
    <recommendedName>
        <fullName evidence="2">AbiEi antitoxin N-terminal domain-containing protein</fullName>
    </recommendedName>
</protein>
<reference evidence="3 4" key="1">
    <citation type="submission" date="2013-08" db="EMBL/GenBank/DDBJ databases">
        <title>Intrasporangium oryzae NRRL B-24470.</title>
        <authorList>
            <person name="Liu H."/>
            <person name="Wang G."/>
        </authorList>
    </citation>
    <scope>NUCLEOTIDE SEQUENCE [LARGE SCALE GENOMIC DNA]</scope>
    <source>
        <strain evidence="3 4">NRRL B-24470</strain>
    </source>
</reference>
<evidence type="ECO:0000256" key="1">
    <source>
        <dbReference type="SAM" id="MobiDB-lite"/>
    </source>
</evidence>
<dbReference type="RefSeq" id="WP_051510753.1">
    <property type="nucleotide sequence ID" value="NZ_AWSA01000040.1"/>
</dbReference>
<accession>W9G9K9</accession>
<dbReference type="PATRIC" id="fig|1386089.3.peg.3218"/>
<evidence type="ECO:0000313" key="3">
    <source>
        <dbReference type="EMBL" id="EWT00524.1"/>
    </source>
</evidence>
<feature type="domain" description="AbiEi antitoxin N-terminal" evidence="2">
    <location>
        <begin position="4"/>
        <end position="50"/>
    </location>
</feature>
<proteinExistence type="predicted"/>
<dbReference type="InterPro" id="IPR025159">
    <property type="entry name" value="AbiEi_N"/>
</dbReference>
<dbReference type="eggNOG" id="COG5340">
    <property type="taxonomic scope" value="Bacteria"/>
</dbReference>
<feature type="compositionally biased region" description="Low complexity" evidence="1">
    <location>
        <begin position="313"/>
        <end position="324"/>
    </location>
</feature>
<name>W9G9K9_9MICO</name>
<dbReference type="AlphaFoldDB" id="W9G9K9"/>
<comment type="caution">
    <text evidence="3">The sequence shown here is derived from an EMBL/GenBank/DDBJ whole genome shotgun (WGS) entry which is preliminary data.</text>
</comment>
<feature type="region of interest" description="Disordered" evidence="1">
    <location>
        <begin position="313"/>
        <end position="333"/>
    </location>
</feature>
<organism evidence="3 4">
    <name type="scientific">Intrasporangium oryzae NRRL B-24470</name>
    <dbReference type="NCBI Taxonomy" id="1386089"/>
    <lineage>
        <taxon>Bacteria</taxon>
        <taxon>Bacillati</taxon>
        <taxon>Actinomycetota</taxon>
        <taxon>Actinomycetes</taxon>
        <taxon>Micrococcales</taxon>
        <taxon>Intrasporangiaceae</taxon>
        <taxon>Intrasporangium</taxon>
    </lineage>
</organism>